<organism evidence="2 3">
    <name type="scientific">Coprinopsis marcescibilis</name>
    <name type="common">Agaric fungus</name>
    <name type="synonym">Psathyrella marcescibilis</name>
    <dbReference type="NCBI Taxonomy" id="230819"/>
    <lineage>
        <taxon>Eukaryota</taxon>
        <taxon>Fungi</taxon>
        <taxon>Dikarya</taxon>
        <taxon>Basidiomycota</taxon>
        <taxon>Agaricomycotina</taxon>
        <taxon>Agaricomycetes</taxon>
        <taxon>Agaricomycetidae</taxon>
        <taxon>Agaricales</taxon>
        <taxon>Agaricineae</taxon>
        <taxon>Psathyrellaceae</taxon>
        <taxon>Coprinopsis</taxon>
    </lineage>
</organism>
<dbReference type="AlphaFoldDB" id="A0A5C3L8Y8"/>
<evidence type="ECO:0000259" key="1">
    <source>
        <dbReference type="Pfam" id="PF20976"/>
    </source>
</evidence>
<dbReference type="Pfam" id="PF20976">
    <property type="entry name" value="Pop8"/>
    <property type="match status" value="1"/>
</dbReference>
<evidence type="ECO:0000313" key="3">
    <source>
        <dbReference type="Proteomes" id="UP000307440"/>
    </source>
</evidence>
<feature type="domain" description="Ribonucleases P/MRP subunit Pop8-like" evidence="1">
    <location>
        <begin position="24"/>
        <end position="79"/>
    </location>
</feature>
<dbReference type="Proteomes" id="UP000307440">
    <property type="component" value="Unassembled WGS sequence"/>
</dbReference>
<evidence type="ECO:0000313" key="2">
    <source>
        <dbReference type="EMBL" id="TFK29165.1"/>
    </source>
</evidence>
<name>A0A5C3L8Y8_COPMA</name>
<reference evidence="2 3" key="1">
    <citation type="journal article" date="2019" name="Nat. Ecol. Evol.">
        <title>Megaphylogeny resolves global patterns of mushroom evolution.</title>
        <authorList>
            <person name="Varga T."/>
            <person name="Krizsan K."/>
            <person name="Foldi C."/>
            <person name="Dima B."/>
            <person name="Sanchez-Garcia M."/>
            <person name="Sanchez-Ramirez S."/>
            <person name="Szollosi G.J."/>
            <person name="Szarkandi J.G."/>
            <person name="Papp V."/>
            <person name="Albert L."/>
            <person name="Andreopoulos W."/>
            <person name="Angelini C."/>
            <person name="Antonin V."/>
            <person name="Barry K.W."/>
            <person name="Bougher N.L."/>
            <person name="Buchanan P."/>
            <person name="Buyck B."/>
            <person name="Bense V."/>
            <person name="Catcheside P."/>
            <person name="Chovatia M."/>
            <person name="Cooper J."/>
            <person name="Damon W."/>
            <person name="Desjardin D."/>
            <person name="Finy P."/>
            <person name="Geml J."/>
            <person name="Haridas S."/>
            <person name="Hughes K."/>
            <person name="Justo A."/>
            <person name="Karasinski D."/>
            <person name="Kautmanova I."/>
            <person name="Kiss B."/>
            <person name="Kocsube S."/>
            <person name="Kotiranta H."/>
            <person name="LaButti K.M."/>
            <person name="Lechner B.E."/>
            <person name="Liimatainen K."/>
            <person name="Lipzen A."/>
            <person name="Lukacs Z."/>
            <person name="Mihaltcheva S."/>
            <person name="Morgado L.N."/>
            <person name="Niskanen T."/>
            <person name="Noordeloos M.E."/>
            <person name="Ohm R.A."/>
            <person name="Ortiz-Santana B."/>
            <person name="Ovrebo C."/>
            <person name="Racz N."/>
            <person name="Riley R."/>
            <person name="Savchenko A."/>
            <person name="Shiryaev A."/>
            <person name="Soop K."/>
            <person name="Spirin V."/>
            <person name="Szebenyi C."/>
            <person name="Tomsovsky M."/>
            <person name="Tulloss R.E."/>
            <person name="Uehling J."/>
            <person name="Grigoriev I.V."/>
            <person name="Vagvolgyi C."/>
            <person name="Papp T."/>
            <person name="Martin F.M."/>
            <person name="Miettinen O."/>
            <person name="Hibbett D.S."/>
            <person name="Nagy L.G."/>
        </authorList>
    </citation>
    <scope>NUCLEOTIDE SEQUENCE [LARGE SCALE GENOMIC DNA]</scope>
    <source>
        <strain evidence="2 3">CBS 121175</strain>
    </source>
</reference>
<dbReference type="EMBL" id="ML210151">
    <property type="protein sequence ID" value="TFK29165.1"/>
    <property type="molecule type" value="Genomic_DNA"/>
</dbReference>
<keyword evidence="3" id="KW-1185">Reference proteome</keyword>
<gene>
    <name evidence="2" type="ORF">FA15DRAFT_610895</name>
</gene>
<sequence length="105" mass="11466">MAQTFPISTHDKHYIRFSVSPPTSDALSLRKAIADSLTEAFGATSTSTRVDILWIAEDGKEMVIRTHPEDAPKILASVVTSSERPRLSVLQESPFLPTLGSTVQL</sequence>
<dbReference type="OrthoDB" id="3265020at2759"/>
<proteinExistence type="predicted"/>
<dbReference type="InterPro" id="IPR049128">
    <property type="entry name" value="Pop8-like_dom"/>
</dbReference>
<accession>A0A5C3L8Y8</accession>
<protein>
    <recommendedName>
        <fullName evidence="1">Ribonucleases P/MRP subunit Pop8-like domain-containing protein</fullName>
    </recommendedName>
</protein>